<dbReference type="PANTHER" id="PTHR43048:SF3">
    <property type="entry name" value="METHYLMALONYL-COA EPIMERASE, MITOCHONDRIAL"/>
    <property type="match status" value="1"/>
</dbReference>
<dbReference type="SUPFAM" id="SSF54593">
    <property type="entry name" value="Glyoxalase/Bleomycin resistance protein/Dihydroxybiphenyl dioxygenase"/>
    <property type="match status" value="1"/>
</dbReference>
<dbReference type="EMBL" id="UINC01036725">
    <property type="protein sequence ID" value="SVB31133.1"/>
    <property type="molecule type" value="Genomic_DNA"/>
</dbReference>
<dbReference type="GO" id="GO:0046872">
    <property type="term" value="F:metal ion binding"/>
    <property type="evidence" value="ECO:0007669"/>
    <property type="project" value="UniProtKB-KW"/>
</dbReference>
<evidence type="ECO:0000259" key="2">
    <source>
        <dbReference type="PROSITE" id="PS51819"/>
    </source>
</evidence>
<dbReference type="InterPro" id="IPR029068">
    <property type="entry name" value="Glyas_Bleomycin-R_OHBP_Dase"/>
</dbReference>
<dbReference type="AlphaFoldDB" id="A0A382D0M9"/>
<dbReference type="GO" id="GO:0046491">
    <property type="term" value="P:L-methylmalonyl-CoA metabolic process"/>
    <property type="evidence" value="ECO:0007669"/>
    <property type="project" value="TreeGrafter"/>
</dbReference>
<name>A0A382D0M9_9ZZZZ</name>
<reference evidence="3" key="1">
    <citation type="submission" date="2018-05" db="EMBL/GenBank/DDBJ databases">
        <authorList>
            <person name="Lanie J.A."/>
            <person name="Ng W.-L."/>
            <person name="Kazmierczak K.M."/>
            <person name="Andrzejewski T.M."/>
            <person name="Davidsen T.M."/>
            <person name="Wayne K.J."/>
            <person name="Tettelin H."/>
            <person name="Glass J.I."/>
            <person name="Rusch D."/>
            <person name="Podicherti R."/>
            <person name="Tsui H.-C.T."/>
            <person name="Winkler M.E."/>
        </authorList>
    </citation>
    <scope>NUCLEOTIDE SEQUENCE</scope>
</reference>
<organism evidence="3">
    <name type="scientific">marine metagenome</name>
    <dbReference type="NCBI Taxonomy" id="408172"/>
    <lineage>
        <taxon>unclassified sequences</taxon>
        <taxon>metagenomes</taxon>
        <taxon>ecological metagenomes</taxon>
    </lineage>
</organism>
<gene>
    <name evidence="3" type="ORF">METZ01_LOCUS183987</name>
</gene>
<sequence length="133" mass="14621">MFNFVHHVRILVHDRDAMVQYIEKNFGMKPDRLQVYESRGMSNAIYKVGQTTFEITEPLDPDSAMGKYLSQQGPGVYHLAWGVDDVAKVAQELSGKGNKLSGESGVSRSADGYLTANILPESSLGLPFQLAEG</sequence>
<feature type="domain" description="VOC" evidence="2">
    <location>
        <begin position="4"/>
        <end position="133"/>
    </location>
</feature>
<keyword evidence="1" id="KW-0479">Metal-binding</keyword>
<accession>A0A382D0M9</accession>
<dbReference type="PROSITE" id="PS51819">
    <property type="entry name" value="VOC"/>
    <property type="match status" value="1"/>
</dbReference>
<dbReference type="Pfam" id="PF13669">
    <property type="entry name" value="Glyoxalase_4"/>
    <property type="match status" value="1"/>
</dbReference>
<dbReference type="Gene3D" id="3.10.180.10">
    <property type="entry name" value="2,3-Dihydroxybiphenyl 1,2-Dioxygenase, domain 1"/>
    <property type="match status" value="1"/>
</dbReference>
<proteinExistence type="predicted"/>
<protein>
    <recommendedName>
        <fullName evidence="2">VOC domain-containing protein</fullName>
    </recommendedName>
</protein>
<evidence type="ECO:0000256" key="1">
    <source>
        <dbReference type="ARBA" id="ARBA00022723"/>
    </source>
</evidence>
<dbReference type="PANTHER" id="PTHR43048">
    <property type="entry name" value="METHYLMALONYL-COA EPIMERASE"/>
    <property type="match status" value="1"/>
</dbReference>
<evidence type="ECO:0000313" key="3">
    <source>
        <dbReference type="EMBL" id="SVB31133.1"/>
    </source>
</evidence>
<dbReference type="InterPro" id="IPR051785">
    <property type="entry name" value="MMCE/EMCE_epimerase"/>
</dbReference>
<dbReference type="InterPro" id="IPR037523">
    <property type="entry name" value="VOC_core"/>
</dbReference>
<dbReference type="GO" id="GO:0004493">
    <property type="term" value="F:methylmalonyl-CoA epimerase activity"/>
    <property type="evidence" value="ECO:0007669"/>
    <property type="project" value="TreeGrafter"/>
</dbReference>